<keyword evidence="1" id="KW-0472">Membrane</keyword>
<keyword evidence="3" id="KW-1185">Reference proteome</keyword>
<name>A0A7W7ILD3_9CAUL</name>
<keyword evidence="1" id="KW-0812">Transmembrane</keyword>
<reference evidence="2 3" key="1">
    <citation type="submission" date="2020-08" db="EMBL/GenBank/DDBJ databases">
        <title>Functional genomics of gut bacteria from endangered species of beetles.</title>
        <authorList>
            <person name="Carlos-Shanley C."/>
        </authorList>
    </citation>
    <scope>NUCLEOTIDE SEQUENCE [LARGE SCALE GENOMIC DNA]</scope>
    <source>
        <strain evidence="2 3">S00123</strain>
    </source>
</reference>
<comment type="caution">
    <text evidence="2">The sequence shown here is derived from an EMBL/GenBank/DDBJ whole genome shotgun (WGS) entry which is preliminary data.</text>
</comment>
<protein>
    <submittedName>
        <fullName evidence="2">Uncharacterized protein</fullName>
    </submittedName>
</protein>
<dbReference type="AlphaFoldDB" id="A0A7W7ILD3"/>
<gene>
    <name evidence="2" type="ORF">HNP32_000031</name>
</gene>
<dbReference type="EMBL" id="JACHKY010000001">
    <property type="protein sequence ID" value="MBB4796317.1"/>
    <property type="molecule type" value="Genomic_DNA"/>
</dbReference>
<keyword evidence="1" id="KW-1133">Transmembrane helix</keyword>
<sequence length="37" mass="4102">MKTLLACLRSPVLNIAVGLLFGLIFALVMRLAIQRVF</sequence>
<dbReference type="Proteomes" id="UP000539957">
    <property type="component" value="Unassembled WGS sequence"/>
</dbReference>
<proteinExistence type="predicted"/>
<evidence type="ECO:0000313" key="3">
    <source>
        <dbReference type="Proteomes" id="UP000539957"/>
    </source>
</evidence>
<organism evidence="2 3">
    <name type="scientific">Brevundimonas bullata</name>
    <dbReference type="NCBI Taxonomy" id="13160"/>
    <lineage>
        <taxon>Bacteria</taxon>
        <taxon>Pseudomonadati</taxon>
        <taxon>Pseudomonadota</taxon>
        <taxon>Alphaproteobacteria</taxon>
        <taxon>Caulobacterales</taxon>
        <taxon>Caulobacteraceae</taxon>
        <taxon>Brevundimonas</taxon>
    </lineage>
</organism>
<accession>A0A7W7ILD3</accession>
<evidence type="ECO:0000313" key="2">
    <source>
        <dbReference type="EMBL" id="MBB4796317.1"/>
    </source>
</evidence>
<feature type="transmembrane region" description="Helical" evidence="1">
    <location>
        <begin position="12"/>
        <end position="33"/>
    </location>
</feature>
<evidence type="ECO:0000256" key="1">
    <source>
        <dbReference type="SAM" id="Phobius"/>
    </source>
</evidence>